<dbReference type="Gene3D" id="1.10.1370.30">
    <property type="match status" value="1"/>
</dbReference>
<dbReference type="SUPFAM" id="SSF55486">
    <property type="entry name" value="Metalloproteases ('zincins'), catalytic domain"/>
    <property type="match status" value="1"/>
</dbReference>
<dbReference type="PANTHER" id="PTHR34217:SF1">
    <property type="entry name" value="CARBOXYPEPTIDASE 1"/>
    <property type="match status" value="1"/>
</dbReference>
<dbReference type="AlphaFoldDB" id="R8AV87"/>
<keyword evidence="1" id="KW-0121">Carboxypeptidase</keyword>
<dbReference type="PATRIC" id="fig|1315976.3.peg.379"/>
<dbReference type="GO" id="GO:0006508">
    <property type="term" value="P:proteolysis"/>
    <property type="evidence" value="ECO:0007669"/>
    <property type="project" value="InterPro"/>
</dbReference>
<name>R8AV87_PLESH</name>
<evidence type="ECO:0000313" key="2">
    <source>
        <dbReference type="Proteomes" id="UP000014012"/>
    </source>
</evidence>
<dbReference type="GO" id="GO:0004181">
    <property type="term" value="F:metallocarboxypeptidase activity"/>
    <property type="evidence" value="ECO:0007669"/>
    <property type="project" value="InterPro"/>
</dbReference>
<dbReference type="Proteomes" id="UP000014012">
    <property type="component" value="Unassembled WGS sequence"/>
</dbReference>
<proteinExistence type="predicted"/>
<sequence length="186" mass="21090">MNLLLPLIRDEFGDQAAFVKDNFLALNTRVKPGLIRVDADEVSYPAHIILRYEIERALIEGEIEVADIPALWDEKMQAYLGISTQGNYRDGCMQDIHWTDGSFGYFPTYSLGAMYAAQLFQRAHTDNPGLNDQISQGNLQPLFSWLNTAIWQHGSSLSTQALITQATGEPLNPAYFRHHLETRYLK</sequence>
<reference evidence="1 2" key="1">
    <citation type="journal article" date="2013" name="Genome Announc.">
        <title>Genome Sequence of Plesiomonas shigelloides Strain 302-73 (Serotype O1).</title>
        <authorList>
            <person name="Pique N."/>
            <person name="Aquilini E."/>
            <person name="Alioto T."/>
            <person name="Minana-Galbis D."/>
            <person name="Tomas J.M."/>
        </authorList>
    </citation>
    <scope>NUCLEOTIDE SEQUENCE [LARGE SCALE GENOMIC DNA]</scope>
    <source>
        <strain evidence="1 2">302-73</strain>
    </source>
</reference>
<dbReference type="EMBL" id="AQQO01000021">
    <property type="protein sequence ID" value="EON90264.1"/>
    <property type="molecule type" value="Genomic_DNA"/>
</dbReference>
<organism evidence="1 2">
    <name type="scientific">Plesiomonas shigelloides 302-73</name>
    <dbReference type="NCBI Taxonomy" id="1315976"/>
    <lineage>
        <taxon>Bacteria</taxon>
        <taxon>Pseudomonadati</taxon>
        <taxon>Pseudomonadota</taxon>
        <taxon>Gammaproteobacteria</taxon>
        <taxon>Enterobacterales</taxon>
        <taxon>Enterobacteriaceae</taxon>
        <taxon>Plesiomonas</taxon>
    </lineage>
</organism>
<gene>
    <name evidence="1" type="ORF">PLESHI_02007</name>
</gene>
<dbReference type="PROSITE" id="PS52034">
    <property type="entry name" value="PEPTIDASE_M32"/>
    <property type="match status" value="1"/>
</dbReference>
<dbReference type="PRINTS" id="PR00998">
    <property type="entry name" value="CRBOXYPTASET"/>
</dbReference>
<accession>R8AV87</accession>
<dbReference type="HOGENOM" id="CLU_032916_0_1_6"/>
<dbReference type="MEROPS" id="M32.004"/>
<keyword evidence="1" id="KW-0378">Hydrolase</keyword>
<keyword evidence="2" id="KW-1185">Reference proteome</keyword>
<keyword evidence="1" id="KW-0645">Protease</keyword>
<dbReference type="Pfam" id="PF02074">
    <property type="entry name" value="Peptidase_M32"/>
    <property type="match status" value="1"/>
</dbReference>
<dbReference type="InterPro" id="IPR001333">
    <property type="entry name" value="Peptidase_M32_Taq"/>
</dbReference>
<protein>
    <submittedName>
        <fullName evidence="1">Carboxypeptidase</fullName>
    </submittedName>
</protein>
<comment type="caution">
    <text evidence="1">The sequence shown here is derived from an EMBL/GenBank/DDBJ whole genome shotgun (WGS) entry which is preliminary data.</text>
</comment>
<evidence type="ECO:0000313" key="1">
    <source>
        <dbReference type="EMBL" id="EON90264.1"/>
    </source>
</evidence>
<dbReference type="PANTHER" id="PTHR34217">
    <property type="entry name" value="METAL-DEPENDENT CARBOXYPEPTIDASE"/>
    <property type="match status" value="1"/>
</dbReference>